<name>A0A938XBZ1_9CLOT</name>
<dbReference type="Gene3D" id="3.40.50.300">
    <property type="entry name" value="P-loop containing nucleotide triphosphate hydrolases"/>
    <property type="match status" value="1"/>
</dbReference>
<keyword evidence="1" id="KW-0808">Transferase</keyword>
<accession>A0A938XBZ1</accession>
<sequence>MQENREKCMELANRIYDLDAEVYSCVGSALGRTFTGNRESTVQNLCSLMLARPGGHLLRSELALISNMARTIRDKGKRAQMMAEYDAILKEIETLPDSFGKVDIMDLSRAELNPTARKKLSEKDPLVICISRTQGSAGNDIGFELADDLHINYYDVEIFNQVLNRLEVEKGSVGDAEADHFENFDKYRKTSFSLKKWMREFNRYHGLPRQDAVFFNMSDLICSLARTEDCVIMGRCADSILTNNHIPHLSIFISAPFSLRVRRIVASKNMDLRHASRFLKQMDRQHQKYYDFYTYGRWGRPENYDLCINSANYGIRETVDLIERMIGRQKKAESGDAQKKKEVLD</sequence>
<protein>
    <submittedName>
        <fullName evidence="1">Cytidylate kinase-like family protein</fullName>
    </submittedName>
</protein>
<proteinExistence type="predicted"/>
<dbReference type="Pfam" id="PF13189">
    <property type="entry name" value="Cytidylate_kin2"/>
    <property type="match status" value="1"/>
</dbReference>
<reference evidence="1" key="2">
    <citation type="journal article" date="2021" name="Sci. Rep.">
        <title>The distribution of antibiotic resistance genes in chicken gut microbiota commensals.</title>
        <authorList>
            <person name="Juricova H."/>
            <person name="Matiasovicova J."/>
            <person name="Kubasova T."/>
            <person name="Cejkova D."/>
            <person name="Rychlik I."/>
        </authorList>
    </citation>
    <scope>NUCLEOTIDE SEQUENCE</scope>
    <source>
        <strain evidence="1">An582</strain>
    </source>
</reference>
<keyword evidence="1" id="KW-0418">Kinase</keyword>
<dbReference type="Proteomes" id="UP000705508">
    <property type="component" value="Unassembled WGS sequence"/>
</dbReference>
<gene>
    <name evidence="1" type="ORF">H6A20_08675</name>
</gene>
<reference evidence="1" key="1">
    <citation type="submission" date="2020-08" db="EMBL/GenBank/DDBJ databases">
        <authorList>
            <person name="Cejkova D."/>
            <person name="Kubasova T."/>
            <person name="Jahodarova E."/>
            <person name="Rychlik I."/>
        </authorList>
    </citation>
    <scope>NUCLEOTIDE SEQUENCE</scope>
    <source>
        <strain evidence="1">An582</strain>
    </source>
</reference>
<comment type="caution">
    <text evidence="1">The sequence shown here is derived from an EMBL/GenBank/DDBJ whole genome shotgun (WGS) entry which is preliminary data.</text>
</comment>
<dbReference type="GO" id="GO:0016301">
    <property type="term" value="F:kinase activity"/>
    <property type="evidence" value="ECO:0007669"/>
    <property type="project" value="UniProtKB-KW"/>
</dbReference>
<organism evidence="1 2">
    <name type="scientific">Mordavella massiliensis</name>
    <dbReference type="NCBI Taxonomy" id="1871024"/>
    <lineage>
        <taxon>Bacteria</taxon>
        <taxon>Bacillati</taxon>
        <taxon>Bacillota</taxon>
        <taxon>Clostridia</taxon>
        <taxon>Eubacteriales</taxon>
        <taxon>Clostridiaceae</taxon>
        <taxon>Mordavella</taxon>
    </lineage>
</organism>
<dbReference type="EMBL" id="JACJKS010000011">
    <property type="protein sequence ID" value="MBM6948721.1"/>
    <property type="molecule type" value="Genomic_DNA"/>
</dbReference>
<dbReference type="SUPFAM" id="SSF52540">
    <property type="entry name" value="P-loop containing nucleoside triphosphate hydrolases"/>
    <property type="match status" value="1"/>
</dbReference>
<dbReference type="RefSeq" id="WP_204906727.1">
    <property type="nucleotide sequence ID" value="NZ_JACJKS010000011.1"/>
</dbReference>
<evidence type="ECO:0000313" key="2">
    <source>
        <dbReference type="Proteomes" id="UP000705508"/>
    </source>
</evidence>
<dbReference type="AlphaFoldDB" id="A0A938XBZ1"/>
<dbReference type="InterPro" id="IPR027417">
    <property type="entry name" value="P-loop_NTPase"/>
</dbReference>
<evidence type="ECO:0000313" key="1">
    <source>
        <dbReference type="EMBL" id="MBM6948721.1"/>
    </source>
</evidence>